<dbReference type="SUPFAM" id="SSF47384">
    <property type="entry name" value="Homodimeric domain of signal transducing histidine kinase"/>
    <property type="match status" value="1"/>
</dbReference>
<dbReference type="CDD" id="cd16922">
    <property type="entry name" value="HATPase_EvgS-ArcB-TorS-like"/>
    <property type="match status" value="1"/>
</dbReference>
<keyword evidence="11 16" id="KW-1133">Transmembrane helix</keyword>
<dbReference type="InterPro" id="IPR004358">
    <property type="entry name" value="Sig_transdc_His_kin-like_C"/>
</dbReference>
<feature type="domain" description="PAC" evidence="20">
    <location>
        <begin position="513"/>
        <end position="565"/>
    </location>
</feature>
<dbReference type="InterPro" id="IPR000700">
    <property type="entry name" value="PAS-assoc_C"/>
</dbReference>
<dbReference type="Pfam" id="PF05231">
    <property type="entry name" value="MASE1"/>
    <property type="match status" value="1"/>
</dbReference>
<keyword evidence="7" id="KW-0808">Transferase</keyword>
<feature type="domain" description="PAS" evidence="19">
    <location>
        <begin position="306"/>
        <end position="376"/>
    </location>
</feature>
<evidence type="ECO:0000313" key="23">
    <source>
        <dbReference type="Proteomes" id="UP000557739"/>
    </source>
</evidence>
<dbReference type="PANTHER" id="PTHR43047">
    <property type="entry name" value="TWO-COMPONENT HISTIDINE PROTEIN KINASE"/>
    <property type="match status" value="1"/>
</dbReference>
<dbReference type="Gene3D" id="1.20.120.160">
    <property type="entry name" value="HPT domain"/>
    <property type="match status" value="1"/>
</dbReference>
<dbReference type="CDD" id="cd00130">
    <property type="entry name" value="PAS"/>
    <property type="match status" value="2"/>
</dbReference>
<evidence type="ECO:0000256" key="5">
    <source>
        <dbReference type="ARBA" id="ARBA00022519"/>
    </source>
</evidence>
<dbReference type="InterPro" id="IPR007895">
    <property type="entry name" value="MASE1"/>
</dbReference>
<dbReference type="InterPro" id="IPR011006">
    <property type="entry name" value="CheY-like_superfamily"/>
</dbReference>
<dbReference type="Pfam" id="PF08447">
    <property type="entry name" value="PAS_3"/>
    <property type="match status" value="2"/>
</dbReference>
<dbReference type="InterPro" id="IPR003594">
    <property type="entry name" value="HATPase_dom"/>
</dbReference>
<evidence type="ECO:0000313" key="22">
    <source>
        <dbReference type="EMBL" id="MBB5697464.1"/>
    </source>
</evidence>
<evidence type="ECO:0000256" key="11">
    <source>
        <dbReference type="ARBA" id="ARBA00022989"/>
    </source>
</evidence>
<evidence type="ECO:0000256" key="1">
    <source>
        <dbReference type="ARBA" id="ARBA00000085"/>
    </source>
</evidence>
<evidence type="ECO:0000256" key="12">
    <source>
        <dbReference type="ARBA" id="ARBA00023012"/>
    </source>
</evidence>
<dbReference type="SMART" id="SM00086">
    <property type="entry name" value="PAC"/>
    <property type="match status" value="2"/>
</dbReference>
<feature type="transmembrane region" description="Helical" evidence="16">
    <location>
        <begin position="93"/>
        <end position="113"/>
    </location>
</feature>
<accession>A0A7W9AN18</accession>
<dbReference type="InterPro" id="IPR036890">
    <property type="entry name" value="HATPase_C_sf"/>
</dbReference>
<dbReference type="InterPro" id="IPR036641">
    <property type="entry name" value="HPT_dom_sf"/>
</dbReference>
<protein>
    <recommendedName>
        <fullName evidence="3">histidine kinase</fullName>
        <ecNumber evidence="3">2.7.13.3</ecNumber>
    </recommendedName>
</protein>
<evidence type="ECO:0000256" key="3">
    <source>
        <dbReference type="ARBA" id="ARBA00012438"/>
    </source>
</evidence>
<dbReference type="Gene3D" id="3.30.450.20">
    <property type="entry name" value="PAS domain"/>
    <property type="match status" value="2"/>
</dbReference>
<dbReference type="CDD" id="cd00082">
    <property type="entry name" value="HisKA"/>
    <property type="match status" value="1"/>
</dbReference>
<dbReference type="InterPro" id="IPR005467">
    <property type="entry name" value="His_kinase_dom"/>
</dbReference>
<feature type="domain" description="PAC" evidence="20">
    <location>
        <begin position="379"/>
        <end position="431"/>
    </location>
</feature>
<feature type="transmembrane region" description="Helical" evidence="16">
    <location>
        <begin position="44"/>
        <end position="62"/>
    </location>
</feature>
<dbReference type="Gene3D" id="1.10.287.130">
    <property type="match status" value="1"/>
</dbReference>
<dbReference type="InterPro" id="IPR013655">
    <property type="entry name" value="PAS_fold_3"/>
</dbReference>
<feature type="transmembrane region" description="Helical" evidence="16">
    <location>
        <begin position="194"/>
        <end position="212"/>
    </location>
</feature>
<keyword evidence="5" id="KW-0997">Cell inner membrane</keyword>
<evidence type="ECO:0000256" key="9">
    <source>
        <dbReference type="ARBA" id="ARBA00022777"/>
    </source>
</evidence>
<dbReference type="SUPFAM" id="SSF47226">
    <property type="entry name" value="Histidine-containing phosphotransfer domain, HPT domain"/>
    <property type="match status" value="1"/>
</dbReference>
<keyword evidence="13 16" id="KW-0472">Membrane</keyword>
<dbReference type="SUPFAM" id="SSF52172">
    <property type="entry name" value="CheY-like"/>
    <property type="match status" value="1"/>
</dbReference>
<dbReference type="GO" id="GO:0000155">
    <property type="term" value="F:phosphorelay sensor kinase activity"/>
    <property type="evidence" value="ECO:0007669"/>
    <property type="project" value="InterPro"/>
</dbReference>
<dbReference type="PROSITE" id="PS50112">
    <property type="entry name" value="PAS"/>
    <property type="match status" value="2"/>
</dbReference>
<evidence type="ECO:0000256" key="7">
    <source>
        <dbReference type="ARBA" id="ARBA00022679"/>
    </source>
</evidence>
<proteinExistence type="predicted"/>
<dbReference type="SUPFAM" id="SSF55785">
    <property type="entry name" value="PYP-like sensor domain (PAS domain)"/>
    <property type="match status" value="2"/>
</dbReference>
<dbReference type="InterPro" id="IPR001610">
    <property type="entry name" value="PAC"/>
</dbReference>
<evidence type="ECO:0000256" key="16">
    <source>
        <dbReference type="SAM" id="Phobius"/>
    </source>
</evidence>
<evidence type="ECO:0000256" key="4">
    <source>
        <dbReference type="ARBA" id="ARBA00022475"/>
    </source>
</evidence>
<evidence type="ECO:0000256" key="6">
    <source>
        <dbReference type="ARBA" id="ARBA00022553"/>
    </source>
</evidence>
<feature type="modified residue" description="Phosphohistidine" evidence="14">
    <location>
        <position position="1006"/>
    </location>
</feature>
<dbReference type="GO" id="GO:0005886">
    <property type="term" value="C:plasma membrane"/>
    <property type="evidence" value="ECO:0007669"/>
    <property type="project" value="UniProtKB-SubCell"/>
</dbReference>
<keyword evidence="9" id="KW-0418">Kinase</keyword>
<dbReference type="Pfam" id="PF00512">
    <property type="entry name" value="HisKA"/>
    <property type="match status" value="1"/>
</dbReference>
<keyword evidence="10" id="KW-0067">ATP-binding</keyword>
<dbReference type="AlphaFoldDB" id="A0A7W9AN18"/>
<feature type="domain" description="HPt" evidence="21">
    <location>
        <begin position="967"/>
        <end position="1062"/>
    </location>
</feature>
<evidence type="ECO:0000256" key="2">
    <source>
        <dbReference type="ARBA" id="ARBA00004429"/>
    </source>
</evidence>
<comment type="subcellular location">
    <subcellularLocation>
        <location evidence="2">Cell inner membrane</location>
        <topology evidence="2">Multi-pass membrane protein</topology>
    </subcellularLocation>
</comment>
<gene>
    <name evidence="22" type="ORF">FHR19_000789</name>
</gene>
<dbReference type="InterPro" id="IPR008207">
    <property type="entry name" value="Sig_transdc_His_kin_Hpt_dom"/>
</dbReference>
<dbReference type="Gene3D" id="3.30.565.10">
    <property type="entry name" value="Histidine kinase-like ATPase, C-terminal domain"/>
    <property type="match status" value="1"/>
</dbReference>
<evidence type="ECO:0000259" key="19">
    <source>
        <dbReference type="PROSITE" id="PS50112"/>
    </source>
</evidence>
<dbReference type="SMART" id="SM00091">
    <property type="entry name" value="PAS"/>
    <property type="match status" value="2"/>
</dbReference>
<feature type="transmembrane region" description="Helical" evidence="16">
    <location>
        <begin position="273"/>
        <end position="294"/>
    </location>
</feature>
<keyword evidence="10" id="KW-0547">Nucleotide-binding</keyword>
<dbReference type="InterPro" id="IPR035965">
    <property type="entry name" value="PAS-like_dom_sf"/>
</dbReference>
<dbReference type="Pfam" id="PF02518">
    <property type="entry name" value="HATPase_c"/>
    <property type="match status" value="1"/>
</dbReference>
<name>A0A7W9AN18_9SPHN</name>
<dbReference type="PROSITE" id="PS50113">
    <property type="entry name" value="PAC"/>
    <property type="match status" value="2"/>
</dbReference>
<comment type="caution">
    <text evidence="22">The sequence shown here is derived from an EMBL/GenBank/DDBJ whole genome shotgun (WGS) entry which is preliminary data.</text>
</comment>
<reference evidence="22 23" key="1">
    <citation type="submission" date="2020-08" db="EMBL/GenBank/DDBJ databases">
        <title>Genomic Encyclopedia of Type Strains, Phase IV (KMG-IV): sequencing the most valuable type-strain genomes for metagenomic binning, comparative biology and taxonomic classification.</title>
        <authorList>
            <person name="Goeker M."/>
        </authorList>
    </citation>
    <scope>NUCLEOTIDE SEQUENCE [LARGE SCALE GENOMIC DNA]</scope>
    <source>
        <strain evidence="22 23">DSM 27244</strain>
    </source>
</reference>
<dbReference type="PROSITE" id="PS50109">
    <property type="entry name" value="HIS_KIN"/>
    <property type="match status" value="1"/>
</dbReference>
<evidence type="ECO:0000256" key="8">
    <source>
        <dbReference type="ARBA" id="ARBA00022692"/>
    </source>
</evidence>
<keyword evidence="6 15" id="KW-0597">Phosphoprotein</keyword>
<evidence type="ECO:0000256" key="15">
    <source>
        <dbReference type="PROSITE-ProRule" id="PRU00169"/>
    </source>
</evidence>
<evidence type="ECO:0000259" key="18">
    <source>
        <dbReference type="PROSITE" id="PS50110"/>
    </source>
</evidence>
<dbReference type="Proteomes" id="UP000557739">
    <property type="component" value="Unassembled WGS sequence"/>
</dbReference>
<keyword evidence="12" id="KW-0902">Two-component regulatory system</keyword>
<dbReference type="NCBIfam" id="TIGR00229">
    <property type="entry name" value="sensory_box"/>
    <property type="match status" value="2"/>
</dbReference>
<evidence type="ECO:0000259" key="17">
    <source>
        <dbReference type="PROSITE" id="PS50109"/>
    </source>
</evidence>
<feature type="domain" description="PAS" evidence="19">
    <location>
        <begin position="464"/>
        <end position="510"/>
    </location>
</feature>
<evidence type="ECO:0000256" key="10">
    <source>
        <dbReference type="ARBA" id="ARBA00022840"/>
    </source>
</evidence>
<sequence>MRRRYHAVTGRSPVAALVLPAAAMFVLTAALTIPSLLLARYHPAIAPLWLANAAAAAILLRFRTLHERVVLAGVGLGFVAAYLVAGYPPVRSLGLTASNLVEIIAAIFLMRRFGGQKAAVHSPRYITLFMALAGVAATAIGALFGATVVTPGAGYGLNVLHWFAADALGMLVLGPMILVAFNPDSRSILKAGRVPEAIGIGTLIALTTAIVFDQTRYPALFVILPPLTLAAFRLRFVGATMAIPIVAAIASVQTMQGHGPIAGLILQPGERILFLQAFLSVTVMSTLPIAAVLVERRRLDERLRESERGYRLLARHSNDMIVRIGLDGVRRYVSPASETILGYMPEELVGDIPIAAIHAEDRARVERVCRSLLEGAESPTCTYRQRRRDGRYVWLEANYRLVRAPDGTPIEFVASVRDIGKRHAAEVEAARAAAQIEESHRLLMLAERMAGVGHWRFDVIDRSLFWSSEVFRIHGLDPGDQPPIESGLDFYHEDDRPMVRELLDRAIAKGEAWSFRARLIRADGELRQVESFGQAERAPDGRVVGIVGVFRDVTEQAEIESALIDARDQAQALADARSAFVATVSHEIRTPMTGVLGMIELLRANPEPAVRQRYLDSLEQSASLLMAVLDDVLDFSKIESGALALESIDFDLAELARSTLDLFGHAASHKGLTLSLSMPVGRDMMVRGDPVRLRQVIANLISNAVKFTPAGGIELSIALSAEGSGRLLRARVRDTGIGIAAEAIERLFEPFVQADLSTTRRFGGTGLGLAITRRLIEAMGGRIGVESAPGKGTCFTFDVRLAAASGKPLSRPRPATPAGAPLSLLLAEDNGINRMLVEALVRRDGHAIISVENGRLAVEAAAERRFDAILMDMQMPELDGLSATRAIREGGGPNAATPIIALTADAAIERRALYDNAGLTDLLTKPIDSAALIDRLRRIGARRPSTETPAPPLLDTGKLADLEATIGRANVDRLLAMMADELAHAPAAIARLIEIDDRDAAAPAAHALKGAALNVGATRIADLARRIEQACEAGEPLESFGPMLLAAADSTAGMIAERRQSNAISGSGGVRA</sequence>
<feature type="transmembrane region" description="Helical" evidence="16">
    <location>
        <begin position="69"/>
        <end position="87"/>
    </location>
</feature>
<dbReference type="InterPro" id="IPR036097">
    <property type="entry name" value="HisK_dim/P_sf"/>
</dbReference>
<dbReference type="PRINTS" id="PR00344">
    <property type="entry name" value="BCTRLSENSOR"/>
</dbReference>
<keyword evidence="23" id="KW-1185">Reference proteome</keyword>
<dbReference type="Gene3D" id="3.40.50.2300">
    <property type="match status" value="1"/>
</dbReference>
<keyword evidence="4" id="KW-1003">Cell membrane</keyword>
<dbReference type="PROSITE" id="PS50894">
    <property type="entry name" value="HPT"/>
    <property type="match status" value="1"/>
</dbReference>
<dbReference type="CDD" id="cd17546">
    <property type="entry name" value="REC_hyHK_CKI1_RcsC-like"/>
    <property type="match status" value="1"/>
</dbReference>
<dbReference type="EMBL" id="JACIJJ010000001">
    <property type="protein sequence ID" value="MBB5697464.1"/>
    <property type="molecule type" value="Genomic_DNA"/>
</dbReference>
<dbReference type="Pfam" id="PF01627">
    <property type="entry name" value="Hpt"/>
    <property type="match status" value="1"/>
</dbReference>
<comment type="catalytic activity">
    <reaction evidence="1">
        <text>ATP + protein L-histidine = ADP + protein N-phospho-L-histidine.</text>
        <dbReference type="EC" id="2.7.13.3"/>
    </reaction>
</comment>
<dbReference type="InterPro" id="IPR001789">
    <property type="entry name" value="Sig_transdc_resp-reg_receiver"/>
</dbReference>
<evidence type="ECO:0000256" key="13">
    <source>
        <dbReference type="ARBA" id="ARBA00023136"/>
    </source>
</evidence>
<feature type="transmembrane region" description="Helical" evidence="16">
    <location>
        <begin position="12"/>
        <end position="38"/>
    </location>
</feature>
<keyword evidence="8 16" id="KW-0812">Transmembrane</keyword>
<feature type="transmembrane region" description="Helical" evidence="16">
    <location>
        <begin position="125"/>
        <end position="148"/>
    </location>
</feature>
<dbReference type="Gene3D" id="2.10.70.100">
    <property type="match status" value="1"/>
</dbReference>
<evidence type="ECO:0000256" key="14">
    <source>
        <dbReference type="PROSITE-ProRule" id="PRU00110"/>
    </source>
</evidence>
<dbReference type="PROSITE" id="PS50110">
    <property type="entry name" value="RESPONSE_REGULATORY"/>
    <property type="match status" value="1"/>
</dbReference>
<dbReference type="InterPro" id="IPR003661">
    <property type="entry name" value="HisK_dim/P_dom"/>
</dbReference>
<dbReference type="PANTHER" id="PTHR43047:SF64">
    <property type="entry name" value="HISTIDINE KINASE CONTAINING CHEY-HOMOLOGOUS RECEIVER DOMAIN AND PAS DOMAIN-RELATED"/>
    <property type="match status" value="1"/>
</dbReference>
<dbReference type="FunFam" id="3.30.565.10:FF:000010">
    <property type="entry name" value="Sensor histidine kinase RcsC"/>
    <property type="match status" value="1"/>
</dbReference>
<feature type="domain" description="Histidine kinase" evidence="17">
    <location>
        <begin position="583"/>
        <end position="803"/>
    </location>
</feature>
<dbReference type="Pfam" id="PF00072">
    <property type="entry name" value="Response_reg"/>
    <property type="match status" value="1"/>
</dbReference>
<evidence type="ECO:0000259" key="20">
    <source>
        <dbReference type="PROSITE" id="PS50113"/>
    </source>
</evidence>
<feature type="transmembrane region" description="Helical" evidence="16">
    <location>
        <begin position="160"/>
        <end position="182"/>
    </location>
</feature>
<feature type="modified residue" description="4-aspartylphosphate" evidence="15">
    <location>
        <position position="872"/>
    </location>
</feature>
<dbReference type="EC" id="2.7.13.3" evidence="3"/>
<evidence type="ECO:0000259" key="21">
    <source>
        <dbReference type="PROSITE" id="PS50894"/>
    </source>
</evidence>
<dbReference type="SMART" id="SM00448">
    <property type="entry name" value="REC"/>
    <property type="match status" value="1"/>
</dbReference>
<dbReference type="SUPFAM" id="SSF55874">
    <property type="entry name" value="ATPase domain of HSP90 chaperone/DNA topoisomerase II/histidine kinase"/>
    <property type="match status" value="1"/>
</dbReference>
<dbReference type="InterPro" id="IPR000014">
    <property type="entry name" value="PAS"/>
</dbReference>
<feature type="transmembrane region" description="Helical" evidence="16">
    <location>
        <begin position="232"/>
        <end position="252"/>
    </location>
</feature>
<organism evidence="22 23">
    <name type="scientific">Sphingomonas yantingensis</name>
    <dbReference type="NCBI Taxonomy" id="1241761"/>
    <lineage>
        <taxon>Bacteria</taxon>
        <taxon>Pseudomonadati</taxon>
        <taxon>Pseudomonadota</taxon>
        <taxon>Alphaproteobacteria</taxon>
        <taxon>Sphingomonadales</taxon>
        <taxon>Sphingomonadaceae</taxon>
        <taxon>Sphingomonas</taxon>
    </lineage>
</organism>
<dbReference type="SMART" id="SM00387">
    <property type="entry name" value="HATPase_c"/>
    <property type="match status" value="1"/>
</dbReference>
<dbReference type="SMART" id="SM00388">
    <property type="entry name" value="HisKA"/>
    <property type="match status" value="1"/>
</dbReference>
<dbReference type="RefSeq" id="WP_184024608.1">
    <property type="nucleotide sequence ID" value="NZ_JACIJJ010000001.1"/>
</dbReference>
<feature type="domain" description="Response regulatory" evidence="18">
    <location>
        <begin position="823"/>
        <end position="940"/>
    </location>
</feature>